<feature type="transmembrane region" description="Helical" evidence="6">
    <location>
        <begin position="363"/>
        <end position="380"/>
    </location>
</feature>
<feature type="transmembrane region" description="Helical" evidence="6">
    <location>
        <begin position="483"/>
        <end position="501"/>
    </location>
</feature>
<feature type="transmembrane region" description="Helical" evidence="6">
    <location>
        <begin position="106"/>
        <end position="136"/>
    </location>
</feature>
<evidence type="ECO:0000256" key="4">
    <source>
        <dbReference type="ARBA" id="ARBA00023136"/>
    </source>
</evidence>
<dbReference type="PANTHER" id="PTHR42718:SF49">
    <property type="entry name" value="EXPORT PROTEIN"/>
    <property type="match status" value="1"/>
</dbReference>
<feature type="region of interest" description="Disordered" evidence="5">
    <location>
        <begin position="509"/>
        <end position="542"/>
    </location>
</feature>
<reference evidence="8 9" key="1">
    <citation type="submission" date="2021-01" db="EMBL/GenBank/DDBJ databases">
        <title>Whole genome shotgun sequence of Asanoa iriomotensis NBRC 100142.</title>
        <authorList>
            <person name="Komaki H."/>
            <person name="Tamura T."/>
        </authorList>
    </citation>
    <scope>NUCLEOTIDE SEQUENCE [LARGE SCALE GENOMIC DNA]</scope>
    <source>
        <strain evidence="8 9">NBRC 100142</strain>
    </source>
</reference>
<keyword evidence="4 6" id="KW-0472">Membrane</keyword>
<dbReference type="InterPro" id="IPR036259">
    <property type="entry name" value="MFS_trans_sf"/>
</dbReference>
<name>A0ABQ4CGL1_9ACTN</name>
<feature type="transmembrane region" description="Helical" evidence="6">
    <location>
        <begin position="305"/>
        <end position="323"/>
    </location>
</feature>
<comment type="subcellular location">
    <subcellularLocation>
        <location evidence="1">Cell membrane</location>
        <topology evidence="1">Multi-pass membrane protein</topology>
    </subcellularLocation>
</comment>
<evidence type="ECO:0000256" key="3">
    <source>
        <dbReference type="ARBA" id="ARBA00022989"/>
    </source>
</evidence>
<feature type="transmembrane region" description="Helical" evidence="6">
    <location>
        <begin position="171"/>
        <end position="189"/>
    </location>
</feature>
<keyword evidence="3 6" id="KW-1133">Transmembrane helix</keyword>
<dbReference type="Pfam" id="PF07690">
    <property type="entry name" value="MFS_1"/>
    <property type="match status" value="1"/>
</dbReference>
<proteinExistence type="predicted"/>
<feature type="transmembrane region" description="Helical" evidence="6">
    <location>
        <begin position="335"/>
        <end position="351"/>
    </location>
</feature>
<feature type="transmembrane region" description="Helical" evidence="6">
    <location>
        <begin position="231"/>
        <end position="252"/>
    </location>
</feature>
<dbReference type="InterPro" id="IPR011701">
    <property type="entry name" value="MFS"/>
</dbReference>
<keyword evidence="9" id="KW-1185">Reference proteome</keyword>
<feature type="transmembrane region" description="Helical" evidence="6">
    <location>
        <begin position="49"/>
        <end position="68"/>
    </location>
</feature>
<feature type="transmembrane region" description="Helical" evidence="6">
    <location>
        <begin position="80"/>
        <end position="100"/>
    </location>
</feature>
<feature type="transmembrane region" description="Helical" evidence="6">
    <location>
        <begin position="12"/>
        <end position="37"/>
    </location>
</feature>
<evidence type="ECO:0000256" key="1">
    <source>
        <dbReference type="ARBA" id="ARBA00004651"/>
    </source>
</evidence>
<dbReference type="Proteomes" id="UP000624325">
    <property type="component" value="Unassembled WGS sequence"/>
</dbReference>
<keyword evidence="2 6" id="KW-0812">Transmembrane</keyword>
<sequence>MTAAPEAGSNKYVALAAMVFAVAMTFIDQTIVSIAVPDISGELGISASAIQWVINGYLLSLSAFFAFGGRLADILGHRRMVLIGVTIFAVASALCGATPTGDAAEAWLIIFRVIQGFGAALLFPAALAIVVAAFPLQQRGRALAIFFGISGGLTAIGPIMGGWLVHYTWRAIFWVNVPVAIIAVVLTWLARVNPAHRREKLDWRGAVLIVAGMALSVLGLQQASSWGWASWRTWLCIVAGFAILVVFVLVELRTETPLIKVRIFKDRAFTIDNSVLFFGLMAFVPLFFFASVYAQISLGQSASGAGLYLFIFFGGFVVAAQVGGRMLDSGGARRPVILGCVLGTIGFALWARSLTTLDEGSQWYWIVLSGAGIGFFLGPASTDAVNRAINASYGEVTGITQTLRNYGSSLSLAILGTVLLQVGRDKITTSLTGLGVPHTDATAAANSLTSSTGAGNAAQALPPSLRDQAFAAIQRDYAEATQVAFYGMAIALFVALCFALFHPGGKVTAENFSDDTRPGGAAPTRTSTGGNDGPRDPPAEPA</sequence>
<dbReference type="InterPro" id="IPR020846">
    <property type="entry name" value="MFS_dom"/>
</dbReference>
<feature type="transmembrane region" description="Helical" evidence="6">
    <location>
        <begin position="143"/>
        <end position="165"/>
    </location>
</feature>
<gene>
    <name evidence="8" type="ORF">Air01nite_79690</name>
</gene>
<accession>A0ABQ4CGL1</accession>
<dbReference type="CDD" id="cd17321">
    <property type="entry name" value="MFS_MMR_MDR_like"/>
    <property type="match status" value="1"/>
</dbReference>
<evidence type="ECO:0000313" key="9">
    <source>
        <dbReference type="Proteomes" id="UP000624325"/>
    </source>
</evidence>
<feature type="compositionally biased region" description="Basic and acidic residues" evidence="5">
    <location>
        <begin position="533"/>
        <end position="542"/>
    </location>
</feature>
<dbReference type="PANTHER" id="PTHR42718">
    <property type="entry name" value="MAJOR FACILITATOR SUPERFAMILY MULTIDRUG TRANSPORTER MFSC"/>
    <property type="match status" value="1"/>
</dbReference>
<feature type="domain" description="Major facilitator superfamily (MFS) profile" evidence="7">
    <location>
        <begin position="14"/>
        <end position="507"/>
    </location>
</feature>
<evidence type="ECO:0000313" key="8">
    <source>
        <dbReference type="EMBL" id="GIF61874.1"/>
    </source>
</evidence>
<organism evidence="8 9">
    <name type="scientific">Asanoa iriomotensis</name>
    <dbReference type="NCBI Taxonomy" id="234613"/>
    <lineage>
        <taxon>Bacteria</taxon>
        <taxon>Bacillati</taxon>
        <taxon>Actinomycetota</taxon>
        <taxon>Actinomycetes</taxon>
        <taxon>Micromonosporales</taxon>
        <taxon>Micromonosporaceae</taxon>
        <taxon>Asanoa</taxon>
    </lineage>
</organism>
<dbReference type="Gene3D" id="1.20.1250.20">
    <property type="entry name" value="MFS general substrate transporter like domains"/>
    <property type="match status" value="1"/>
</dbReference>
<protein>
    <submittedName>
        <fullName evidence="8">MFS transporter</fullName>
    </submittedName>
</protein>
<dbReference type="PROSITE" id="PS50850">
    <property type="entry name" value="MFS"/>
    <property type="match status" value="1"/>
</dbReference>
<dbReference type="Gene3D" id="1.20.1720.10">
    <property type="entry name" value="Multidrug resistance protein D"/>
    <property type="match status" value="1"/>
</dbReference>
<comment type="caution">
    <text evidence="8">The sequence shown here is derived from an EMBL/GenBank/DDBJ whole genome shotgun (WGS) entry which is preliminary data.</text>
</comment>
<feature type="transmembrane region" description="Helical" evidence="6">
    <location>
        <begin position="201"/>
        <end position="219"/>
    </location>
</feature>
<evidence type="ECO:0000256" key="6">
    <source>
        <dbReference type="SAM" id="Phobius"/>
    </source>
</evidence>
<dbReference type="SUPFAM" id="SSF103473">
    <property type="entry name" value="MFS general substrate transporter"/>
    <property type="match status" value="2"/>
</dbReference>
<dbReference type="EMBL" id="BONC01000145">
    <property type="protein sequence ID" value="GIF61874.1"/>
    <property type="molecule type" value="Genomic_DNA"/>
</dbReference>
<evidence type="ECO:0000259" key="7">
    <source>
        <dbReference type="PROSITE" id="PS50850"/>
    </source>
</evidence>
<evidence type="ECO:0000256" key="5">
    <source>
        <dbReference type="SAM" id="MobiDB-lite"/>
    </source>
</evidence>
<feature type="transmembrane region" description="Helical" evidence="6">
    <location>
        <begin position="273"/>
        <end position="293"/>
    </location>
</feature>
<dbReference type="RefSeq" id="WP_203708735.1">
    <property type="nucleotide sequence ID" value="NZ_BAAALU010000002.1"/>
</dbReference>
<evidence type="ECO:0000256" key="2">
    <source>
        <dbReference type="ARBA" id="ARBA00022692"/>
    </source>
</evidence>